<keyword evidence="2" id="KW-1185">Reference proteome</keyword>
<name>A0AAN8YFE8_SOLBU</name>
<reference evidence="1 2" key="1">
    <citation type="submission" date="2024-02" db="EMBL/GenBank/DDBJ databases">
        <title>de novo genome assembly of Solanum bulbocastanum strain 11H21.</title>
        <authorList>
            <person name="Hosaka A.J."/>
        </authorList>
    </citation>
    <scope>NUCLEOTIDE SEQUENCE [LARGE SCALE GENOMIC DNA]</scope>
    <source>
        <tissue evidence="1">Young leaves</tissue>
    </source>
</reference>
<dbReference type="Proteomes" id="UP001371456">
    <property type="component" value="Unassembled WGS sequence"/>
</dbReference>
<dbReference type="AlphaFoldDB" id="A0AAN8YFE8"/>
<gene>
    <name evidence="1" type="ORF">RDI58_010430</name>
</gene>
<dbReference type="EMBL" id="JBANQN010000004">
    <property type="protein sequence ID" value="KAK6791349.1"/>
    <property type="molecule type" value="Genomic_DNA"/>
</dbReference>
<accession>A0AAN8YFE8</accession>
<sequence length="21" mass="2339">MDNYILTCYHYGGGGGCCWKP</sequence>
<evidence type="ECO:0000313" key="1">
    <source>
        <dbReference type="EMBL" id="KAK6791349.1"/>
    </source>
</evidence>
<organism evidence="1 2">
    <name type="scientific">Solanum bulbocastanum</name>
    <name type="common">Wild potato</name>
    <dbReference type="NCBI Taxonomy" id="147425"/>
    <lineage>
        <taxon>Eukaryota</taxon>
        <taxon>Viridiplantae</taxon>
        <taxon>Streptophyta</taxon>
        <taxon>Embryophyta</taxon>
        <taxon>Tracheophyta</taxon>
        <taxon>Spermatophyta</taxon>
        <taxon>Magnoliopsida</taxon>
        <taxon>eudicotyledons</taxon>
        <taxon>Gunneridae</taxon>
        <taxon>Pentapetalae</taxon>
        <taxon>asterids</taxon>
        <taxon>lamiids</taxon>
        <taxon>Solanales</taxon>
        <taxon>Solanaceae</taxon>
        <taxon>Solanoideae</taxon>
        <taxon>Solaneae</taxon>
        <taxon>Solanum</taxon>
    </lineage>
</organism>
<comment type="caution">
    <text evidence="1">The sequence shown here is derived from an EMBL/GenBank/DDBJ whole genome shotgun (WGS) entry which is preliminary data.</text>
</comment>
<proteinExistence type="predicted"/>
<evidence type="ECO:0000313" key="2">
    <source>
        <dbReference type="Proteomes" id="UP001371456"/>
    </source>
</evidence>
<protein>
    <submittedName>
        <fullName evidence="1">Uncharacterized protein</fullName>
    </submittedName>
</protein>